<dbReference type="Gene3D" id="1.20.910.10">
    <property type="entry name" value="Heme oxygenase-like"/>
    <property type="match status" value="1"/>
</dbReference>
<sequence>MADPLTRDEFAAALRGLAPRYWDRHPFHRRLHAGGCTPGEIRSWVANRWYYQTILARKNAAIIANCPLPEVRRRWLERVTFHDGSRDGEGGTADWLALADAVELERAALLDERHVARGTRFAVDGYLHFCQTRPWTQAAAAALTELFSPELMAARVAAWREHYDWIKPEGYAYFQNRIPVVQGDATYTLDLVLTHCRTADEQQAAIEALTFKCDVLGAILDAVDHQGGVP</sequence>
<comment type="function">
    <text evidence="4">Ring cyclization and eight-electron oxidation of 3a-(2-amino-2-carboxyethyl)-4,5-dioxo-4,5,6,7,8,9-hexahydroquinoline-7,9-dicarboxylic-acid to PQQ.</text>
</comment>
<protein>
    <recommendedName>
        <fullName evidence="4">Pyrroloquinoline-quinone synthase</fullName>
        <ecNumber evidence="4">1.3.3.11</ecNumber>
    </recommendedName>
    <alternativeName>
        <fullName evidence="4">Coenzyme PQQ synthesis protein C</fullName>
    </alternativeName>
    <alternativeName>
        <fullName evidence="4">Pyrroloquinoline quinone biosynthesis protein C</fullName>
    </alternativeName>
</protein>
<dbReference type="PANTHER" id="PTHR40279:SF3">
    <property type="entry name" value="4-AMINOBENZOATE SYNTHASE"/>
    <property type="match status" value="1"/>
</dbReference>
<evidence type="ECO:0000256" key="3">
    <source>
        <dbReference type="ARBA" id="ARBA00023002"/>
    </source>
</evidence>
<comment type="pathway">
    <text evidence="1">Cofactor biosynthesis; thiamine diphosphate biosynthesis.</text>
</comment>
<reference evidence="6" key="1">
    <citation type="submission" date="2021-01" db="EMBL/GenBank/DDBJ databases">
        <title>Whole genome shotgun sequence of Actinoplanes cyaneus NBRC 14990.</title>
        <authorList>
            <person name="Komaki H."/>
            <person name="Tamura T."/>
        </authorList>
    </citation>
    <scope>NUCLEOTIDE SEQUENCE</scope>
    <source>
        <strain evidence="6">NBRC 14990</strain>
    </source>
</reference>
<evidence type="ECO:0000256" key="2">
    <source>
        <dbReference type="ARBA" id="ARBA00022905"/>
    </source>
</evidence>
<dbReference type="AlphaFoldDB" id="A0A919IJG3"/>
<comment type="similarity">
    <text evidence="4">Belongs to the PqqC family.</text>
</comment>
<dbReference type="PANTHER" id="PTHR40279">
    <property type="entry name" value="PQQC-LIKE PROTEIN"/>
    <property type="match status" value="1"/>
</dbReference>
<dbReference type="Proteomes" id="UP000619479">
    <property type="component" value="Unassembled WGS sequence"/>
</dbReference>
<dbReference type="InterPro" id="IPR039068">
    <property type="entry name" value="PqqC-like"/>
</dbReference>
<organism evidence="6 7">
    <name type="scientific">Actinoplanes cyaneus</name>
    <dbReference type="NCBI Taxonomy" id="52696"/>
    <lineage>
        <taxon>Bacteria</taxon>
        <taxon>Bacillati</taxon>
        <taxon>Actinomycetota</taxon>
        <taxon>Actinomycetes</taxon>
        <taxon>Micromonosporales</taxon>
        <taxon>Micromonosporaceae</taxon>
        <taxon>Actinoplanes</taxon>
    </lineage>
</organism>
<evidence type="ECO:0000313" key="6">
    <source>
        <dbReference type="EMBL" id="GID67170.1"/>
    </source>
</evidence>
<feature type="domain" description="Thiaminase-2/PQQC" evidence="5">
    <location>
        <begin position="14"/>
        <end position="221"/>
    </location>
</feature>
<dbReference type="InterPro" id="IPR011845">
    <property type="entry name" value="PqqC"/>
</dbReference>
<dbReference type="SUPFAM" id="SSF48613">
    <property type="entry name" value="Heme oxygenase-like"/>
    <property type="match status" value="1"/>
</dbReference>
<dbReference type="NCBIfam" id="TIGR02111">
    <property type="entry name" value="PQQ_syn_pqqC"/>
    <property type="match status" value="1"/>
</dbReference>
<keyword evidence="7" id="KW-1185">Reference proteome</keyword>
<dbReference type="EC" id="1.3.3.11" evidence="4"/>
<gene>
    <name evidence="4 6" type="primary">pqqC</name>
    <name evidence="6" type="ORF">Acy02nite_50510</name>
</gene>
<keyword evidence="3 4" id="KW-0560">Oxidoreductase</keyword>
<dbReference type="HAMAP" id="MF_00654">
    <property type="entry name" value="PQQ_syn_PqqC"/>
    <property type="match status" value="1"/>
</dbReference>
<name>A0A919IJG3_9ACTN</name>
<comment type="caution">
    <text evidence="6">The sequence shown here is derived from an EMBL/GenBank/DDBJ whole genome shotgun (WGS) entry which is preliminary data.</text>
</comment>
<accession>A0A919IJG3</accession>
<dbReference type="Pfam" id="PF03070">
    <property type="entry name" value="TENA_THI-4"/>
    <property type="match status" value="1"/>
</dbReference>
<evidence type="ECO:0000259" key="5">
    <source>
        <dbReference type="Pfam" id="PF03070"/>
    </source>
</evidence>
<dbReference type="RefSeq" id="WP_239175175.1">
    <property type="nucleotide sequence ID" value="NZ_BAAAUC010000004.1"/>
</dbReference>
<dbReference type="InterPro" id="IPR004305">
    <property type="entry name" value="Thiaminase-2/PQQC"/>
</dbReference>
<comment type="catalytic activity">
    <reaction evidence="4">
        <text>6-(2-amino-2-carboxyethyl)-7,8-dioxo-1,2,3,4,7,8-hexahydroquinoline-2,4-dicarboxylate + 3 O2 = pyrroloquinoline quinone + 2 H2O2 + 2 H2O + H(+)</text>
        <dbReference type="Rhea" id="RHEA:10692"/>
        <dbReference type="ChEBI" id="CHEBI:15377"/>
        <dbReference type="ChEBI" id="CHEBI:15378"/>
        <dbReference type="ChEBI" id="CHEBI:15379"/>
        <dbReference type="ChEBI" id="CHEBI:16240"/>
        <dbReference type="ChEBI" id="CHEBI:58442"/>
        <dbReference type="ChEBI" id="CHEBI:58778"/>
        <dbReference type="EC" id="1.3.3.11"/>
    </reaction>
</comment>
<dbReference type="GO" id="GO:0033732">
    <property type="term" value="F:pyrroloquinoline-quinone synthase activity"/>
    <property type="evidence" value="ECO:0007669"/>
    <property type="project" value="UniProtKB-EC"/>
</dbReference>
<dbReference type="GO" id="GO:0018189">
    <property type="term" value="P:pyrroloquinoline quinone biosynthetic process"/>
    <property type="evidence" value="ECO:0007669"/>
    <property type="project" value="UniProtKB-UniRule"/>
</dbReference>
<dbReference type="InterPro" id="IPR016084">
    <property type="entry name" value="Haem_Oase-like_multi-hlx"/>
</dbReference>
<proteinExistence type="inferred from homology"/>
<keyword evidence="2 4" id="KW-0884">PQQ biosynthesis</keyword>
<evidence type="ECO:0000313" key="7">
    <source>
        <dbReference type="Proteomes" id="UP000619479"/>
    </source>
</evidence>
<comment type="pathway">
    <text evidence="4">Cofactor biosynthesis; pyrroloquinoline quinone biosynthesis.</text>
</comment>
<evidence type="ECO:0000256" key="4">
    <source>
        <dbReference type="HAMAP-Rule" id="MF_00654"/>
    </source>
</evidence>
<evidence type="ECO:0000256" key="1">
    <source>
        <dbReference type="ARBA" id="ARBA00004948"/>
    </source>
</evidence>
<dbReference type="EMBL" id="BOMH01000037">
    <property type="protein sequence ID" value="GID67170.1"/>
    <property type="molecule type" value="Genomic_DNA"/>
</dbReference>